<dbReference type="InterPro" id="IPR051176">
    <property type="entry name" value="Cent_Immune-Sig_Mod"/>
</dbReference>
<evidence type="ECO:0000256" key="2">
    <source>
        <dbReference type="SAM" id="MobiDB-lite"/>
    </source>
</evidence>
<feature type="coiled-coil region" evidence="1">
    <location>
        <begin position="380"/>
        <end position="526"/>
    </location>
</feature>
<proteinExistence type="predicted"/>
<feature type="region of interest" description="Disordered" evidence="2">
    <location>
        <begin position="100"/>
        <end position="131"/>
    </location>
</feature>
<protein>
    <recommendedName>
        <fullName evidence="5">Coiled-coil domain containing 136</fullName>
    </recommendedName>
</protein>
<evidence type="ECO:0000313" key="4">
    <source>
        <dbReference type="EMBL" id="EFB24397.1"/>
    </source>
</evidence>
<keyword evidence="3" id="KW-0472">Membrane</keyword>
<feature type="compositionally biased region" description="Low complexity" evidence="2">
    <location>
        <begin position="120"/>
        <end position="131"/>
    </location>
</feature>
<accession>D2GWS1</accession>
<feature type="compositionally biased region" description="Basic and acidic residues" evidence="2">
    <location>
        <begin position="1144"/>
        <end position="1155"/>
    </location>
</feature>
<organism evidence="4">
    <name type="scientific">Ailuropoda melanoleuca</name>
    <name type="common">Giant panda</name>
    <dbReference type="NCBI Taxonomy" id="9646"/>
    <lineage>
        <taxon>Eukaryota</taxon>
        <taxon>Metazoa</taxon>
        <taxon>Chordata</taxon>
        <taxon>Craniata</taxon>
        <taxon>Vertebrata</taxon>
        <taxon>Euteleostomi</taxon>
        <taxon>Mammalia</taxon>
        <taxon>Eutheria</taxon>
        <taxon>Laurasiatheria</taxon>
        <taxon>Carnivora</taxon>
        <taxon>Caniformia</taxon>
        <taxon>Ursidae</taxon>
        <taxon>Ailuropoda</taxon>
    </lineage>
</organism>
<keyword evidence="3" id="KW-0812">Transmembrane</keyword>
<feature type="coiled-coil region" evidence="1">
    <location>
        <begin position="551"/>
        <end position="647"/>
    </location>
</feature>
<feature type="compositionally biased region" description="Basic and acidic residues" evidence="2">
    <location>
        <begin position="1125"/>
        <end position="1135"/>
    </location>
</feature>
<feature type="compositionally biased region" description="Basic and acidic residues" evidence="2">
    <location>
        <begin position="1050"/>
        <end position="1062"/>
    </location>
</feature>
<feature type="compositionally biased region" description="Acidic residues" evidence="2">
    <location>
        <begin position="1156"/>
        <end position="1179"/>
    </location>
</feature>
<evidence type="ECO:0000256" key="1">
    <source>
        <dbReference type="SAM" id="Coils"/>
    </source>
</evidence>
<feature type="coiled-coil region" evidence="1">
    <location>
        <begin position="940"/>
        <end position="1050"/>
    </location>
</feature>
<feature type="region of interest" description="Disordered" evidence="2">
    <location>
        <begin position="1120"/>
        <end position="1207"/>
    </location>
</feature>
<dbReference type="InParanoid" id="D2GWS1"/>
<feature type="coiled-coil region" evidence="1">
    <location>
        <begin position="187"/>
        <end position="343"/>
    </location>
</feature>
<name>D2GWS1_AILME</name>
<sequence>REGSRSLGRVSQALPLGLKTPGLQRAGRHVLFSLPCTPAPSPLAGPMPPLSLLTGPTVTTLGSYETSEGCERKKGQRWGSLERRGMQAMEGEVLLPALYEEEEEEEEEEVEEEEEQEQKGGSVSSLSVGKHRGLSLTETELEELRAQVLQLVAELEETRELAGQHEDDSLELQGLLEDERLASAQQAEVFTKQIQQLQGELRSLREEISLLEREKESELKEIEQELHLAQTEIQNLRQAAEDSATEHESDIASLQEDLCRMQNELDDMERIRGEYEMEITSLRAEMEMKSSDPSNSLNLSDYSEMQEELQQLRDRYRFLNEEYRALQESNSSLTGQLADLESERTRRATEKWLESQMLKDMMSAESQTSEMDFLEPDPETQLLRQQLLGAEEQMHDMQNKCKELCCELQELQHHRRTSEEEQRRLQRELKCAQNEVLRFQTSHNVTQNEELKTRLCALQQKYDASQDEQNELLKVQQQLQSELRQLKVLKSTVVESPSEKELLCRLQKLQLQYQHITCEKDKLLEVQRQLCGDLRYHEAEVQRLKDIVASFQESSEKNAEMHAQLQEMKRLYQTSKEELERQKRMYDQLEQDLLLCQQELKELKTTKPIPEDKGKCANKCDALLSRLTELQEKYKVSQKEMGQLQMEQCELLEDQRRMQEEQGQLQEELHRLTFPLPRAGRLPKSQELLTKLQDLCELQLLYQGMQEEQKKLIQNQESVLKEQSDLHEELHVFKASRFRDVLENPNDSKSPKSSKCGRDKSKLIIAQMQALQVLYEGTQTEQELLQQEQGRLLEERKRLQADLQLCLEEMQLLQVQSPCSKMSLEKNYGSMASSSENYRRSYGSSIDESESYHKSYRSSQASDESFLKSYESSASTQETSERHYCAGSSSSSIYKKSYGSSSSSSDTCYKSYIGSTADASAEPEDGERCEDMVATVVIKLQGVQAMYQLSQEEHNRLQDQMRKLLDRQKELKEELDACEKEFKECMESLEKPTASPADMNEIRELQARLRELQLQYQASMDEQGRLLAVQEQLEGQLQCCQEELRQLKEKKASVPRETKGKNGNENMNKNANGVRNKKLTRPSLDGYEGSYENRKSLEVVLYYKASHTDLRDLIQEEVEAGEEEEVKKDTKKDSCNELASVRSEPTEIKSAKAEEGCSEESQEQEGKEEDEKDESDNDACPEASEGSNPLKLSESKKPSPAPEPPIFSLPLVGLVVISALLWCWWAETSS</sequence>
<dbReference type="PANTHER" id="PTHR15715:SF26">
    <property type="entry name" value="COILED-COIL DOMAIN-CONTAINING PROTEIN 136"/>
    <property type="match status" value="1"/>
</dbReference>
<keyword evidence="3" id="KW-1133">Transmembrane helix</keyword>
<feature type="transmembrane region" description="Helical" evidence="3">
    <location>
        <begin position="1206"/>
        <end position="1225"/>
    </location>
</feature>
<feature type="non-terminal residue" evidence="4">
    <location>
        <position position="1"/>
    </location>
</feature>
<reference evidence="4" key="1">
    <citation type="journal article" date="2010" name="Nature">
        <title>The sequence and de novo assembly of the giant panda genome.</title>
        <authorList>
            <person name="Li R."/>
            <person name="Fan W."/>
            <person name="Tian G."/>
            <person name="Zhu H."/>
            <person name="He L."/>
            <person name="Cai J."/>
            <person name="Huang Q."/>
            <person name="Cai Q."/>
            <person name="Li B."/>
            <person name="Bai Y."/>
            <person name="Zhang Z."/>
            <person name="Zhang Y."/>
            <person name="Wang W."/>
            <person name="Li J."/>
            <person name="Wei F."/>
            <person name="Li H."/>
            <person name="Jian M."/>
            <person name="Li J."/>
            <person name="Zhang Z."/>
            <person name="Nielsen R."/>
            <person name="Li D."/>
            <person name="Gu W."/>
            <person name="Yang Z."/>
            <person name="Xuan Z."/>
            <person name="Ryder O.A."/>
            <person name="Leung F.C."/>
            <person name="Zhou Y."/>
            <person name="Cao J."/>
            <person name="Sun X."/>
            <person name="Fu Y."/>
            <person name="Fang X."/>
            <person name="Guo X."/>
            <person name="Wang B."/>
            <person name="Hou R."/>
            <person name="Shen F."/>
            <person name="Mu B."/>
            <person name="Ni P."/>
            <person name="Lin R."/>
            <person name="Qian W."/>
            <person name="Wang G."/>
            <person name="Yu C."/>
            <person name="Nie W."/>
            <person name="Wang J."/>
            <person name="Wu Z."/>
            <person name="Liang H."/>
            <person name="Min J."/>
            <person name="Wu Q."/>
            <person name="Cheng S."/>
            <person name="Ruan J."/>
            <person name="Wang M."/>
            <person name="Shi Z."/>
            <person name="Wen M."/>
            <person name="Liu B."/>
            <person name="Ren X."/>
            <person name="Zheng H."/>
            <person name="Dong D."/>
            <person name="Cook K."/>
            <person name="Shan G."/>
            <person name="Zhang H."/>
            <person name="Kosiol C."/>
            <person name="Xie X."/>
            <person name="Lu Z."/>
            <person name="Zheng H."/>
            <person name="Li Y."/>
            <person name="Steiner C.C."/>
            <person name="Lam T.T."/>
            <person name="Lin S."/>
            <person name="Zhang Q."/>
            <person name="Li G."/>
            <person name="Tian J."/>
            <person name="Gong T."/>
            <person name="Liu H."/>
            <person name="Zhang D."/>
            <person name="Fang L."/>
            <person name="Ye C."/>
            <person name="Zhang J."/>
            <person name="Hu W."/>
            <person name="Xu A."/>
            <person name="Ren Y."/>
            <person name="Zhang G."/>
            <person name="Bruford M.W."/>
            <person name="Li Q."/>
            <person name="Ma L."/>
            <person name="Guo Y."/>
            <person name="An N."/>
            <person name="Hu Y."/>
            <person name="Zheng Y."/>
            <person name="Shi Y."/>
            <person name="Li Z."/>
            <person name="Liu Q."/>
            <person name="Chen Y."/>
            <person name="Zhao J."/>
            <person name="Qu N."/>
            <person name="Zhao S."/>
            <person name="Tian F."/>
            <person name="Wang X."/>
            <person name="Wang H."/>
            <person name="Xu L."/>
            <person name="Liu X."/>
            <person name="Vinar T."/>
            <person name="Wang Y."/>
            <person name="Lam T.W."/>
            <person name="Yiu S.M."/>
            <person name="Liu S."/>
            <person name="Zhang H."/>
            <person name="Li D."/>
            <person name="Huang Y."/>
            <person name="Wang X."/>
            <person name="Yang G."/>
            <person name="Jiang Z."/>
            <person name="Wang J."/>
            <person name="Qin N."/>
            <person name="Li L."/>
            <person name="Li J."/>
            <person name="Bolund L."/>
            <person name="Kristiansen K."/>
            <person name="Wong G.K."/>
            <person name="Olson M."/>
            <person name="Zhang X."/>
            <person name="Li S."/>
            <person name="Yang H."/>
            <person name="Wang J."/>
            <person name="Wang J."/>
        </authorList>
    </citation>
    <scope>NUCLEOTIDE SEQUENCE [LARGE SCALE GENOMIC DNA]</scope>
</reference>
<dbReference type="GO" id="GO:0002080">
    <property type="term" value="C:acrosomal membrane"/>
    <property type="evidence" value="ECO:0007669"/>
    <property type="project" value="TreeGrafter"/>
</dbReference>
<dbReference type="GO" id="GO:0001675">
    <property type="term" value="P:acrosome assembly"/>
    <property type="evidence" value="ECO:0007669"/>
    <property type="project" value="TreeGrafter"/>
</dbReference>
<dbReference type="AlphaFoldDB" id="D2GWS1"/>
<evidence type="ECO:0008006" key="5">
    <source>
        <dbReference type="Google" id="ProtNLM"/>
    </source>
</evidence>
<dbReference type="GO" id="GO:0007338">
    <property type="term" value="P:single fertilization"/>
    <property type="evidence" value="ECO:0007669"/>
    <property type="project" value="TreeGrafter"/>
</dbReference>
<dbReference type="Gene3D" id="1.10.287.1490">
    <property type="match status" value="1"/>
</dbReference>
<dbReference type="EMBL" id="GL192359">
    <property type="protein sequence ID" value="EFB24397.1"/>
    <property type="molecule type" value="Genomic_DNA"/>
</dbReference>
<feature type="compositionally biased region" description="Low complexity" evidence="2">
    <location>
        <begin position="1063"/>
        <end position="1073"/>
    </location>
</feature>
<evidence type="ECO:0000256" key="3">
    <source>
        <dbReference type="SAM" id="Phobius"/>
    </source>
</evidence>
<dbReference type="PANTHER" id="PTHR15715">
    <property type="entry name" value="CENTROSOMAL PROTEIN OF 170 KDA"/>
    <property type="match status" value="1"/>
</dbReference>
<feature type="region of interest" description="Disordered" evidence="2">
    <location>
        <begin position="1050"/>
        <end position="1089"/>
    </location>
</feature>
<feature type="compositionally biased region" description="Acidic residues" evidence="2">
    <location>
        <begin position="100"/>
        <end position="116"/>
    </location>
</feature>
<gene>
    <name evidence="4" type="ORF">PANDA_001284</name>
</gene>
<feature type="coiled-coil region" evidence="1">
    <location>
        <begin position="782"/>
        <end position="816"/>
    </location>
</feature>
<keyword evidence="1" id="KW-0175">Coiled coil</keyword>
<feature type="non-terminal residue" evidence="4">
    <location>
        <position position="1230"/>
    </location>
</feature>